<reference evidence="1 2" key="1">
    <citation type="submission" date="2018-10" db="EMBL/GenBank/DDBJ databases">
        <title>Notoacmeibacter sp. M2BS9Y-3-1, whole genome shotgun sequence.</title>
        <authorList>
            <person name="Tuo L."/>
        </authorList>
    </citation>
    <scope>NUCLEOTIDE SEQUENCE [LARGE SCALE GENOMIC DNA]</scope>
    <source>
        <strain evidence="1 2">M2BS9Y-3-1</strain>
    </source>
</reference>
<organism evidence="1 2">
    <name type="scientific">Notoacmeibacter ruber</name>
    <dbReference type="NCBI Taxonomy" id="2670375"/>
    <lineage>
        <taxon>Bacteria</taxon>
        <taxon>Pseudomonadati</taxon>
        <taxon>Pseudomonadota</taxon>
        <taxon>Alphaproteobacteria</taxon>
        <taxon>Hyphomicrobiales</taxon>
        <taxon>Notoacmeibacteraceae</taxon>
        <taxon>Notoacmeibacter</taxon>
    </lineage>
</organism>
<dbReference type="AlphaFoldDB" id="A0A3L7J7Y0"/>
<accession>A0A3L7J7Y0</accession>
<proteinExistence type="predicted"/>
<dbReference type="Proteomes" id="UP000281094">
    <property type="component" value="Unassembled WGS sequence"/>
</dbReference>
<name>A0A3L7J7Y0_9HYPH</name>
<sequence length="236" mass="27594">MDTDHMKNEHNSHQRPQQQITRSYGEWLESYVAAGYEPTLLTFMFREIAGSRSRQMQEMESIITKVYASFTTRVHRHPPKDLTKRALWIGCADWPVPKSLSKKDHFRNILSNDGLHYHVVSLTPMRRRFPKATVEEHLFDNQGVYAPPNEPLLQLHARSIEEEDVAKATRYAMKSLDRNRVESGYTLVLPLSSSEVSYWNEKLTMKPGMMNRKQARIVRREDLKEQSRLGRPVRSN</sequence>
<protein>
    <submittedName>
        <fullName evidence="1">Uncharacterized protein</fullName>
    </submittedName>
</protein>
<keyword evidence="2" id="KW-1185">Reference proteome</keyword>
<gene>
    <name evidence="1" type="ORF">D8780_00085</name>
</gene>
<evidence type="ECO:0000313" key="1">
    <source>
        <dbReference type="EMBL" id="RLQ86837.1"/>
    </source>
</evidence>
<dbReference type="EMBL" id="RCWN01000001">
    <property type="protein sequence ID" value="RLQ86837.1"/>
    <property type="molecule type" value="Genomic_DNA"/>
</dbReference>
<comment type="caution">
    <text evidence="1">The sequence shown here is derived from an EMBL/GenBank/DDBJ whole genome shotgun (WGS) entry which is preliminary data.</text>
</comment>
<evidence type="ECO:0000313" key="2">
    <source>
        <dbReference type="Proteomes" id="UP000281094"/>
    </source>
</evidence>